<feature type="domain" description="Tubulin-folding cofactor D C-terminal" evidence="3">
    <location>
        <begin position="1144"/>
        <end position="1352"/>
    </location>
</feature>
<protein>
    <recommendedName>
        <fullName evidence="7">Tubulin-specific chaperone D</fullName>
    </recommendedName>
</protein>
<dbReference type="InterPro" id="IPR058033">
    <property type="entry name" value="ARM_TBCD_2nd"/>
</dbReference>
<dbReference type="InterPro" id="IPR011989">
    <property type="entry name" value="ARM-like"/>
</dbReference>
<dbReference type="GO" id="GO:0000226">
    <property type="term" value="P:microtubule cytoskeleton organization"/>
    <property type="evidence" value="ECO:0007669"/>
    <property type="project" value="TreeGrafter"/>
</dbReference>
<dbReference type="PANTHER" id="PTHR12658">
    <property type="entry name" value="BETA-TUBULIN COFACTOR D"/>
    <property type="match status" value="1"/>
</dbReference>
<evidence type="ECO:0000256" key="2">
    <source>
        <dbReference type="SAM" id="MobiDB-lite"/>
    </source>
</evidence>
<evidence type="ECO:0000313" key="6">
    <source>
        <dbReference type="Proteomes" id="UP001209570"/>
    </source>
</evidence>
<evidence type="ECO:0000313" key="5">
    <source>
        <dbReference type="EMBL" id="KAJ0403682.1"/>
    </source>
</evidence>
<feature type="domain" description="Tubulin-folding cofactor D ARM repeats" evidence="4">
    <location>
        <begin position="371"/>
        <end position="624"/>
    </location>
</feature>
<dbReference type="Gene3D" id="1.25.10.10">
    <property type="entry name" value="Leucine-rich Repeat Variant"/>
    <property type="match status" value="2"/>
</dbReference>
<dbReference type="GO" id="GO:0007021">
    <property type="term" value="P:tubulin complex assembly"/>
    <property type="evidence" value="ECO:0007669"/>
    <property type="project" value="InterPro"/>
</dbReference>
<reference evidence="5" key="1">
    <citation type="submission" date="2021-12" db="EMBL/GenBank/DDBJ databases">
        <title>Prjna785345.</title>
        <authorList>
            <person name="Rujirawat T."/>
            <person name="Krajaejun T."/>
        </authorList>
    </citation>
    <scope>NUCLEOTIDE SEQUENCE</scope>
    <source>
        <strain evidence="5">Pi057C3</strain>
    </source>
</reference>
<name>A0AAD5LK24_PYTIN</name>
<organism evidence="5 6">
    <name type="scientific">Pythium insidiosum</name>
    <name type="common">Pythiosis disease agent</name>
    <dbReference type="NCBI Taxonomy" id="114742"/>
    <lineage>
        <taxon>Eukaryota</taxon>
        <taxon>Sar</taxon>
        <taxon>Stramenopiles</taxon>
        <taxon>Oomycota</taxon>
        <taxon>Peronosporomycetes</taxon>
        <taxon>Pythiales</taxon>
        <taxon>Pythiaceae</taxon>
        <taxon>Pythium</taxon>
    </lineage>
</organism>
<comment type="caution">
    <text evidence="5">The sequence shown here is derived from an EMBL/GenBank/DDBJ whole genome shotgun (WGS) entry which is preliminary data.</text>
</comment>
<evidence type="ECO:0000256" key="1">
    <source>
        <dbReference type="ARBA" id="ARBA00023186"/>
    </source>
</evidence>
<dbReference type="GO" id="GO:0048487">
    <property type="term" value="F:beta-tubulin binding"/>
    <property type="evidence" value="ECO:0007669"/>
    <property type="project" value="InterPro"/>
</dbReference>
<dbReference type="PANTHER" id="PTHR12658:SF0">
    <property type="entry name" value="TUBULIN-SPECIFIC CHAPERONE D"/>
    <property type="match status" value="1"/>
</dbReference>
<sequence>MTLPPATGEAPAKDMGATEDKSLVEEADAYARGENAAEEDEDAACNQKKFFGEREQVLSLLHELVAAAPDALDSVSAAEGTLDRTSIQAILDRYQEQPHLLDPHLRDLLAPVLSEVKKIITDMYRERCGDRDASAVEDASAARTFPCQIYRNPKLHRLFQVIYQLCKVRGFKTIVKLLPHEVCDFEPTLLMLQSQDRTDHSTWETRYVLLLWLSMLCLVPFDLQTIDSSSTSTSDSHNSIVASILTLCKEYLADSGATQLAAAVCLSRLLSRPDMEAHYLHRFLSWADLELRHAADLLAASSDSAPMSSADWRAQQFKVTGVMRCLAYLAKYSPRELHSAASSIYFASVMRLIAQFTEDDSRVGTASSTLHRKLSVKLVQRLGLLYLPPRVQSWRYQRGLRSLELNLQSLGLSPSSSSNAGGFTSAQSQQSCQAQEGESDAIELEPVLDQLEQIVDALLCGLRDKDTVVRWSAAKGIGRITGRLPFEYADDIVQSVLELFVASEGDGAWHGASLALAELARRGVLLPSRLQDAVDCVARALQYDIRRGTHSIGEHVRDAACYACWSFARAYEPSLLRPHLEQTLAPAMLVTCVFDRELHCRRAASAAFQEHVGRQGRAAFPHGIALLTRADYVSVANRRHAFLDVSPFVASFPEYRDALLEHLVTKKLSHWDASIRELAARAIGRIIVSAPSMHSGSGVCDAVSAQHNRLLRRLLRMALPLSSGSLADPSVEVIARHGATLAIAETTLALLNVPAFIDGELQREVKNLPIEMDKRRLFRGRGGEMIRCAVCRVIRVIALAEMALSIAAVKKLLAFLEECLVHAVPTVRDAAVDAFASFATRYATVMMARGSAPARQLWQDVVPRFLRRGVLTELDNQNPNVAARRGYLRALGVTPRVLFELHKDDGATLRDVVKTMLRAAALPLHTTADEPDAESRVHAIHALVGLFSRVRCDGLDSLRGLEGDLVSTLVRCIHADYGVDERGDVGSWVRKAAMKALECLLLETAPAGRSQELALVGRRVRSAYGDGTIVSVLPASLDACEARDDDDDEGSANEDRDDAVDPVCQVQFDQSAAGFTYFSPRGLARLRLGQLHVVEERTAEHDDSLPFEIPPLAQRLVPVKQQQDPDATVLAPFARRVPVGLIGEIFCALAKQLAEKLDNLRGIAGSILFRLLHAARPRIDGIPDRFQLVNEPQLFPKSLADAPAINWSMAHDTFPRVVRMLDIPEYTEAVLAGLVISVGGLTESVVKASRGALLSWYRLHLNAKNLGLLSRTSFHLVALLTRHQHDDRVTLPLLKTISTLLDDGLLSFLLVTPDNDSNQSAPPPGKEATKSFSERLYIAVRDEIQRATSIPKLVAGITVLVGMLPCDSQEETKVLYALCLFLSHRFPTVRKATAERLYTRLLVHDEIMRGDDVKYEAVVDLLSATAWDGPTSNAKAARNDLLRLLGIAPPASKS</sequence>
<keyword evidence="6" id="KW-1185">Reference proteome</keyword>
<dbReference type="GO" id="GO:0007023">
    <property type="term" value="P:post-chaperonin tubulin folding pathway"/>
    <property type="evidence" value="ECO:0007669"/>
    <property type="project" value="InterPro"/>
</dbReference>
<dbReference type="Pfam" id="PF25767">
    <property type="entry name" value="ARM_TBCD_2nd"/>
    <property type="match status" value="1"/>
</dbReference>
<keyword evidence="1" id="KW-0143">Chaperone</keyword>
<dbReference type="Pfam" id="PF23579">
    <property type="entry name" value="ARM_TBCD"/>
    <property type="match status" value="1"/>
</dbReference>
<accession>A0AAD5LK24</accession>
<dbReference type="InterPro" id="IPR022577">
    <property type="entry name" value="TBCD_C"/>
</dbReference>
<dbReference type="InterPro" id="IPR033162">
    <property type="entry name" value="TBCD"/>
</dbReference>
<dbReference type="SUPFAM" id="SSF48371">
    <property type="entry name" value="ARM repeat"/>
    <property type="match status" value="2"/>
</dbReference>
<dbReference type="Proteomes" id="UP001209570">
    <property type="component" value="Unassembled WGS sequence"/>
</dbReference>
<evidence type="ECO:0000259" key="3">
    <source>
        <dbReference type="Pfam" id="PF12612"/>
    </source>
</evidence>
<dbReference type="InterPro" id="IPR016024">
    <property type="entry name" value="ARM-type_fold"/>
</dbReference>
<dbReference type="GO" id="GO:0005096">
    <property type="term" value="F:GTPase activator activity"/>
    <property type="evidence" value="ECO:0007669"/>
    <property type="project" value="InterPro"/>
</dbReference>
<feature type="region of interest" description="Disordered" evidence="2">
    <location>
        <begin position="1"/>
        <end position="22"/>
    </location>
</feature>
<evidence type="ECO:0000259" key="4">
    <source>
        <dbReference type="Pfam" id="PF25767"/>
    </source>
</evidence>
<proteinExistence type="predicted"/>
<evidence type="ECO:0008006" key="7">
    <source>
        <dbReference type="Google" id="ProtNLM"/>
    </source>
</evidence>
<dbReference type="EMBL" id="JAKCXM010000077">
    <property type="protein sequence ID" value="KAJ0403682.1"/>
    <property type="molecule type" value="Genomic_DNA"/>
</dbReference>
<gene>
    <name evidence="5" type="ORF">P43SY_003794</name>
</gene>
<dbReference type="Pfam" id="PF12612">
    <property type="entry name" value="TFCD_C"/>
    <property type="match status" value="1"/>
</dbReference>